<protein>
    <recommendedName>
        <fullName evidence="1">NUMOD4 domain-containing protein</fullName>
    </recommendedName>
</protein>
<dbReference type="InterPro" id="IPR010902">
    <property type="entry name" value="NUMOD4"/>
</dbReference>
<feature type="domain" description="NUMOD4" evidence="1">
    <location>
        <begin position="9"/>
        <end position="60"/>
    </location>
</feature>
<dbReference type="GO" id="GO:0016788">
    <property type="term" value="F:hydrolase activity, acting on ester bonds"/>
    <property type="evidence" value="ECO:0007669"/>
    <property type="project" value="InterPro"/>
</dbReference>
<gene>
    <name evidence="2" type="ORF">I8U20_10430</name>
</gene>
<reference evidence="2 3" key="1">
    <citation type="submission" date="2020-12" db="EMBL/GenBank/DDBJ databases">
        <title>WGS of Thermoactinomyces spp.</title>
        <authorList>
            <person name="Cheng K."/>
        </authorList>
    </citation>
    <scope>NUCLEOTIDE SEQUENCE [LARGE SCALE GENOMIC DNA]</scope>
    <source>
        <strain evidence="3">CICC 10671\DSM 43846</strain>
    </source>
</reference>
<dbReference type="Proteomes" id="UP000633619">
    <property type="component" value="Unassembled WGS sequence"/>
</dbReference>
<organism evidence="2 3">
    <name type="scientific">Thermoactinomyces intermedius</name>
    <dbReference type="NCBI Taxonomy" id="2024"/>
    <lineage>
        <taxon>Bacteria</taxon>
        <taxon>Bacillati</taxon>
        <taxon>Bacillota</taxon>
        <taxon>Bacilli</taxon>
        <taxon>Bacillales</taxon>
        <taxon>Thermoactinomycetaceae</taxon>
        <taxon>Thermoactinomyces</taxon>
    </lineage>
</organism>
<dbReference type="InterPro" id="IPR044925">
    <property type="entry name" value="His-Me_finger_sf"/>
</dbReference>
<proteinExistence type="predicted"/>
<dbReference type="AlphaFoldDB" id="A0A8I1AAM7"/>
<evidence type="ECO:0000313" key="3">
    <source>
        <dbReference type="Proteomes" id="UP000633619"/>
    </source>
</evidence>
<dbReference type="Gene3D" id="3.90.75.20">
    <property type="match status" value="1"/>
</dbReference>
<dbReference type="SUPFAM" id="SSF54060">
    <property type="entry name" value="His-Me finger endonucleases"/>
    <property type="match status" value="1"/>
</dbReference>
<accession>A0A8I1AAM7</accession>
<keyword evidence="3" id="KW-1185">Reference proteome</keyword>
<dbReference type="RefSeq" id="WP_181732289.1">
    <property type="nucleotide sequence ID" value="NZ_JACEIR010000006.1"/>
</dbReference>
<evidence type="ECO:0000313" key="2">
    <source>
        <dbReference type="EMBL" id="MBH8595746.1"/>
    </source>
</evidence>
<dbReference type="Pfam" id="PF07463">
    <property type="entry name" value="NUMOD4"/>
    <property type="match status" value="1"/>
</dbReference>
<evidence type="ECO:0000259" key="1">
    <source>
        <dbReference type="Pfam" id="PF07463"/>
    </source>
</evidence>
<comment type="caution">
    <text evidence="2">The sequence shown here is derived from an EMBL/GenBank/DDBJ whole genome shotgun (WGS) entry which is preliminary data.</text>
</comment>
<dbReference type="EMBL" id="JAECVW010000006">
    <property type="protein sequence ID" value="MBH8595746.1"/>
    <property type="molecule type" value="Genomic_DNA"/>
</dbReference>
<name>A0A8I1AAM7_THEIN</name>
<sequence length="90" mass="10972">MYQRETDFEIWKPIRGYEGLYSISNLGRVKREKRVIVNRRGTRQVMNERILKPYHRKGKGLEVTLCKDDHKRTFLVHVLQREHFETSFHD</sequence>